<evidence type="ECO:0000256" key="13">
    <source>
        <dbReference type="SAM" id="SignalP"/>
    </source>
</evidence>
<dbReference type="GO" id="GO:0016042">
    <property type="term" value="P:lipid catabolic process"/>
    <property type="evidence" value="ECO:0007669"/>
    <property type="project" value="UniProtKB-KW"/>
</dbReference>
<keyword evidence="6" id="KW-0479">Metal-binding</keyword>
<dbReference type="STRING" id="30019.A0A0M4ED65"/>
<feature type="chain" id="PRO_5005793230" description="Phospholipase A2" evidence="13">
    <location>
        <begin position="22"/>
        <end position="166"/>
    </location>
</feature>
<keyword evidence="16" id="KW-1185">Reference proteome</keyword>
<evidence type="ECO:0000256" key="9">
    <source>
        <dbReference type="ARBA" id="ARBA00022963"/>
    </source>
</evidence>
<evidence type="ECO:0000256" key="4">
    <source>
        <dbReference type="ARBA" id="ARBA00021721"/>
    </source>
</evidence>
<keyword evidence="9" id="KW-0442">Lipid degradation</keyword>
<comment type="cofactor">
    <cofactor evidence="1">
        <name>Ca(2+)</name>
        <dbReference type="ChEBI" id="CHEBI:29108"/>
    </cofactor>
</comment>
<proteinExistence type="predicted"/>
<dbReference type="SUPFAM" id="SSF48619">
    <property type="entry name" value="Phospholipase A2, PLA2"/>
    <property type="match status" value="1"/>
</dbReference>
<dbReference type="InterPro" id="IPR033113">
    <property type="entry name" value="PLA2_histidine"/>
</dbReference>
<dbReference type="Proteomes" id="UP000494163">
    <property type="component" value="Chromosome 2R"/>
</dbReference>
<evidence type="ECO:0000313" key="16">
    <source>
        <dbReference type="Proteomes" id="UP000494163"/>
    </source>
</evidence>
<evidence type="ECO:0000256" key="6">
    <source>
        <dbReference type="ARBA" id="ARBA00022723"/>
    </source>
</evidence>
<reference evidence="15 16" key="1">
    <citation type="submission" date="2015-08" db="EMBL/GenBank/DDBJ databases">
        <title>Ancestral chromatin configuration constrains chromatin evolution on differentiating sex chromosomes in Drosophila.</title>
        <authorList>
            <person name="Zhou Q."/>
            <person name="Bachtrog D."/>
        </authorList>
    </citation>
    <scope>NUCLEOTIDE SEQUENCE [LARGE SCALE GENOMIC DNA]</scope>
    <source>
        <tissue evidence="15">Whole larvae</tissue>
    </source>
</reference>
<feature type="domain" description="Phospholipase A2-like central" evidence="14">
    <location>
        <begin position="26"/>
        <end position="119"/>
    </location>
</feature>
<organism evidence="15 16">
    <name type="scientific">Drosophila busckii</name>
    <name type="common">Fruit fly</name>
    <dbReference type="NCBI Taxonomy" id="30019"/>
    <lineage>
        <taxon>Eukaryota</taxon>
        <taxon>Metazoa</taxon>
        <taxon>Ecdysozoa</taxon>
        <taxon>Arthropoda</taxon>
        <taxon>Hexapoda</taxon>
        <taxon>Insecta</taxon>
        <taxon>Pterygota</taxon>
        <taxon>Neoptera</taxon>
        <taxon>Endopterygota</taxon>
        <taxon>Diptera</taxon>
        <taxon>Brachycera</taxon>
        <taxon>Muscomorpha</taxon>
        <taxon>Ephydroidea</taxon>
        <taxon>Drosophilidae</taxon>
        <taxon>Drosophila</taxon>
    </lineage>
</organism>
<dbReference type="Gene3D" id="1.20.90.10">
    <property type="entry name" value="Phospholipase A2 domain"/>
    <property type="match status" value="1"/>
</dbReference>
<dbReference type="InterPro" id="IPR016090">
    <property type="entry name" value="PLA2-like_dom"/>
</dbReference>
<dbReference type="FunFam" id="1.20.90.10:FF:000002">
    <property type="entry name" value="Phospholipase A2 group III"/>
    <property type="match status" value="1"/>
</dbReference>
<dbReference type="PANTHER" id="PTHR12253">
    <property type="entry name" value="RH14732P"/>
    <property type="match status" value="1"/>
</dbReference>
<dbReference type="GO" id="GO:0006644">
    <property type="term" value="P:phospholipid metabolic process"/>
    <property type="evidence" value="ECO:0007669"/>
    <property type="project" value="InterPro"/>
</dbReference>
<evidence type="ECO:0000256" key="1">
    <source>
        <dbReference type="ARBA" id="ARBA00001913"/>
    </source>
</evidence>
<dbReference type="GO" id="GO:0050482">
    <property type="term" value="P:arachidonate secretion"/>
    <property type="evidence" value="ECO:0007669"/>
    <property type="project" value="InterPro"/>
</dbReference>
<keyword evidence="10" id="KW-0443">Lipid metabolism</keyword>
<evidence type="ECO:0000313" key="15">
    <source>
        <dbReference type="EMBL" id="ALC40851.1"/>
    </source>
</evidence>
<dbReference type="OrthoDB" id="10059604at2759"/>
<dbReference type="EC" id="3.1.1.4" evidence="3"/>
<dbReference type="InterPro" id="IPR036444">
    <property type="entry name" value="PLipase_A2_dom_sf"/>
</dbReference>
<dbReference type="AlphaFoldDB" id="A0A0M4ED65"/>
<keyword evidence="5" id="KW-0964">Secreted</keyword>
<sequence>MRVCTFLIALTALFASAPAYGTGITVPGTKWCGPGNTAANYEDLGTEVDIDICCRAHDHCEDKILSNEKLNGLNNDGVFPIFSCSCESAFRECLVALHSMESAALGRIYFRSTNVCFDYNHPIEACEQHQWDLFQSRCISYKLDEAQPARWQFYDLPYYTHMDEDS</sequence>
<evidence type="ECO:0000256" key="12">
    <source>
        <dbReference type="ARBA" id="ARBA00029903"/>
    </source>
</evidence>
<dbReference type="Pfam" id="PF05826">
    <property type="entry name" value="Phospholip_A2_2"/>
    <property type="match status" value="1"/>
</dbReference>
<keyword evidence="7" id="KW-0378">Hydrolase</keyword>
<evidence type="ECO:0000256" key="2">
    <source>
        <dbReference type="ARBA" id="ARBA00004613"/>
    </source>
</evidence>
<evidence type="ECO:0000256" key="10">
    <source>
        <dbReference type="ARBA" id="ARBA00023098"/>
    </source>
</evidence>
<evidence type="ECO:0000259" key="14">
    <source>
        <dbReference type="Pfam" id="PF05826"/>
    </source>
</evidence>
<comment type="subcellular location">
    <subcellularLocation>
        <location evidence="2">Secreted</location>
    </subcellularLocation>
</comment>
<evidence type="ECO:0000256" key="8">
    <source>
        <dbReference type="ARBA" id="ARBA00022837"/>
    </source>
</evidence>
<evidence type="ECO:0000256" key="7">
    <source>
        <dbReference type="ARBA" id="ARBA00022801"/>
    </source>
</evidence>
<evidence type="ECO:0000256" key="11">
    <source>
        <dbReference type="ARBA" id="ARBA00023157"/>
    </source>
</evidence>
<keyword evidence="11" id="KW-1015">Disulfide bond</keyword>
<dbReference type="GO" id="GO:0004623">
    <property type="term" value="F:phospholipase A2 activity"/>
    <property type="evidence" value="ECO:0007669"/>
    <property type="project" value="UniProtKB-EC"/>
</dbReference>
<accession>A0A0M4ED65</accession>
<dbReference type="PROSITE" id="PS00118">
    <property type="entry name" value="PA2_HIS"/>
    <property type="match status" value="1"/>
</dbReference>
<feature type="signal peptide" evidence="13">
    <location>
        <begin position="1"/>
        <end position="21"/>
    </location>
</feature>
<protein>
    <recommendedName>
        <fullName evidence="4">Phospholipase A2</fullName>
        <ecNumber evidence="3">3.1.1.4</ecNumber>
    </recommendedName>
    <alternativeName>
        <fullName evidence="12">Phosphatidylcholine 2-acylhydrolase</fullName>
    </alternativeName>
</protein>
<gene>
    <name evidence="15" type="ORF">Dbus_chr2Rg430</name>
</gene>
<dbReference type="OMA" id="LAFYTHP"/>
<name>A0A0M4ED65_DROBS</name>
<dbReference type="GO" id="GO:0005576">
    <property type="term" value="C:extracellular region"/>
    <property type="evidence" value="ECO:0007669"/>
    <property type="project" value="UniProtKB-SubCell"/>
</dbReference>
<dbReference type="GO" id="GO:0046872">
    <property type="term" value="F:metal ion binding"/>
    <property type="evidence" value="ECO:0007669"/>
    <property type="project" value="UniProtKB-KW"/>
</dbReference>
<evidence type="ECO:0000256" key="3">
    <source>
        <dbReference type="ARBA" id="ARBA00013278"/>
    </source>
</evidence>
<evidence type="ECO:0000256" key="5">
    <source>
        <dbReference type="ARBA" id="ARBA00022525"/>
    </source>
</evidence>
<keyword evidence="13" id="KW-0732">Signal</keyword>
<keyword evidence="8" id="KW-0106">Calcium</keyword>
<dbReference type="EMBL" id="CP012524">
    <property type="protein sequence ID" value="ALC40851.1"/>
    <property type="molecule type" value="Genomic_DNA"/>
</dbReference>